<dbReference type="Pfam" id="PF00226">
    <property type="entry name" value="DnaJ"/>
    <property type="match status" value="1"/>
</dbReference>
<name>A0A024GIV9_9STRA</name>
<dbReference type="Gene3D" id="1.10.287.110">
    <property type="entry name" value="DnaJ domain"/>
    <property type="match status" value="1"/>
</dbReference>
<dbReference type="InterPro" id="IPR036869">
    <property type="entry name" value="J_dom_sf"/>
</dbReference>
<dbReference type="AlphaFoldDB" id="A0A024GIV9"/>
<dbReference type="EMBL" id="CAIX01000127">
    <property type="protein sequence ID" value="CCI46432.1"/>
    <property type="molecule type" value="Genomic_DNA"/>
</dbReference>
<accession>A0A024GIV9</accession>
<dbReference type="GO" id="GO:0005789">
    <property type="term" value="C:endoplasmic reticulum membrane"/>
    <property type="evidence" value="ECO:0007669"/>
    <property type="project" value="TreeGrafter"/>
</dbReference>
<dbReference type="SUPFAM" id="SSF46565">
    <property type="entry name" value="Chaperone J-domain"/>
    <property type="match status" value="1"/>
</dbReference>
<evidence type="ECO:0000259" key="2">
    <source>
        <dbReference type="PROSITE" id="PS50076"/>
    </source>
</evidence>
<dbReference type="STRING" id="65357.A0A024GIV9"/>
<feature type="region of interest" description="Disordered" evidence="1">
    <location>
        <begin position="229"/>
        <end position="250"/>
    </location>
</feature>
<dbReference type="PANTHER" id="PTHR43908">
    <property type="entry name" value="AT29763P-RELATED"/>
    <property type="match status" value="1"/>
</dbReference>
<dbReference type="PROSITE" id="PS50076">
    <property type="entry name" value="DNAJ_2"/>
    <property type="match status" value="1"/>
</dbReference>
<dbReference type="PRINTS" id="PR00625">
    <property type="entry name" value="JDOMAIN"/>
</dbReference>
<feature type="region of interest" description="Disordered" evidence="1">
    <location>
        <begin position="271"/>
        <end position="294"/>
    </location>
</feature>
<evidence type="ECO:0000256" key="1">
    <source>
        <dbReference type="SAM" id="MobiDB-lite"/>
    </source>
</evidence>
<evidence type="ECO:0000313" key="4">
    <source>
        <dbReference type="Proteomes" id="UP000053237"/>
    </source>
</evidence>
<protein>
    <recommendedName>
        <fullName evidence="2">J domain-containing protein</fullName>
    </recommendedName>
</protein>
<sequence length="294" mass="33428">MKSISITKKEMQVHRDYMNKFKEESVEVSDTKYQDYYQLLGLERDASHTEIKHAYRKLALLYHPDRNSSTEAAERWEGVPAAYSVISNPDEKVVYDATLPIRDALYEFYKAYNPAKLDNATIDTIIDGWNGREVELFEMLRIKYEVVPHQGIDKTAKRNSDMQSISLTEKIASDSVTNDPILIPASAPQSVESNQPSSLGLVLCCAPTLKRFFFRTYYEVDTESPGISRFRTHSETPGQFQVLDKHDPRSDENVTKELANECKLTCSTTDEELDSNNSYSGEDDRSPTCPPVQA</sequence>
<dbReference type="PANTHER" id="PTHR43908:SF3">
    <property type="entry name" value="AT29763P-RELATED"/>
    <property type="match status" value="1"/>
</dbReference>
<gene>
    <name evidence="3" type="ORF">BN9_073610</name>
</gene>
<feature type="domain" description="J" evidence="2">
    <location>
        <begin position="35"/>
        <end position="99"/>
    </location>
</feature>
<dbReference type="InterPro" id="IPR051100">
    <property type="entry name" value="DnaJ_subfamily_B/C"/>
</dbReference>
<dbReference type="GO" id="GO:0030544">
    <property type="term" value="F:Hsp70 protein binding"/>
    <property type="evidence" value="ECO:0007669"/>
    <property type="project" value="TreeGrafter"/>
</dbReference>
<comment type="caution">
    <text evidence="3">The sequence shown here is derived from an EMBL/GenBank/DDBJ whole genome shotgun (WGS) entry which is preliminary data.</text>
</comment>
<dbReference type="CDD" id="cd06257">
    <property type="entry name" value="DnaJ"/>
    <property type="match status" value="1"/>
</dbReference>
<organism evidence="3 4">
    <name type="scientific">Albugo candida</name>
    <dbReference type="NCBI Taxonomy" id="65357"/>
    <lineage>
        <taxon>Eukaryota</taxon>
        <taxon>Sar</taxon>
        <taxon>Stramenopiles</taxon>
        <taxon>Oomycota</taxon>
        <taxon>Peronosporomycetes</taxon>
        <taxon>Albuginales</taxon>
        <taxon>Albuginaceae</taxon>
        <taxon>Albugo</taxon>
    </lineage>
</organism>
<reference evidence="3 4" key="1">
    <citation type="submission" date="2012-05" db="EMBL/GenBank/DDBJ databases">
        <title>Recombination and specialization in a pathogen metapopulation.</title>
        <authorList>
            <person name="Gardiner A."/>
            <person name="Kemen E."/>
            <person name="Schultz-Larsen T."/>
            <person name="MacLean D."/>
            <person name="Van Oosterhout C."/>
            <person name="Jones J.D.G."/>
        </authorList>
    </citation>
    <scope>NUCLEOTIDE SEQUENCE [LARGE SCALE GENOMIC DNA]</scope>
    <source>
        <strain evidence="3 4">Ac Nc2</strain>
    </source>
</reference>
<proteinExistence type="predicted"/>
<dbReference type="OrthoDB" id="442087at2759"/>
<dbReference type="InParanoid" id="A0A024GIV9"/>
<keyword evidence="4" id="KW-1185">Reference proteome</keyword>
<dbReference type="Proteomes" id="UP000053237">
    <property type="component" value="Unassembled WGS sequence"/>
</dbReference>
<dbReference type="InterPro" id="IPR001623">
    <property type="entry name" value="DnaJ_domain"/>
</dbReference>
<dbReference type="SMART" id="SM00271">
    <property type="entry name" value="DnaJ"/>
    <property type="match status" value="1"/>
</dbReference>
<evidence type="ECO:0000313" key="3">
    <source>
        <dbReference type="EMBL" id="CCI46432.1"/>
    </source>
</evidence>
<dbReference type="GO" id="GO:0071218">
    <property type="term" value="P:cellular response to misfolded protein"/>
    <property type="evidence" value="ECO:0007669"/>
    <property type="project" value="TreeGrafter"/>
</dbReference>